<dbReference type="SUPFAM" id="SSF55073">
    <property type="entry name" value="Nucleotide cyclase"/>
    <property type="match status" value="1"/>
</dbReference>
<dbReference type="InterPro" id="IPR043128">
    <property type="entry name" value="Rev_trsase/Diguanyl_cyclase"/>
</dbReference>
<dbReference type="PANTHER" id="PTHR45138">
    <property type="entry name" value="REGULATORY COMPONENTS OF SENSORY TRANSDUCTION SYSTEM"/>
    <property type="match status" value="1"/>
</dbReference>
<name>C5CHH5_KOSOT</name>
<dbReference type="HOGENOM" id="CLU_503314_0_0_0"/>
<dbReference type="InterPro" id="IPR000160">
    <property type="entry name" value="GGDEF_dom"/>
</dbReference>
<dbReference type="PROSITE" id="PS50887">
    <property type="entry name" value="GGDEF"/>
    <property type="match status" value="1"/>
</dbReference>
<dbReference type="InterPro" id="IPR003018">
    <property type="entry name" value="GAF"/>
</dbReference>
<protein>
    <submittedName>
        <fullName evidence="3">Diguanylate cyclase with GAF sensor</fullName>
    </submittedName>
</protein>
<dbReference type="Pfam" id="PF00990">
    <property type="entry name" value="GGDEF"/>
    <property type="match status" value="1"/>
</dbReference>
<dbReference type="SMART" id="SM00065">
    <property type="entry name" value="GAF"/>
    <property type="match status" value="1"/>
</dbReference>
<dbReference type="STRING" id="521045.Kole_1023"/>
<dbReference type="FunFam" id="3.30.70.270:FF:000001">
    <property type="entry name" value="Diguanylate cyclase domain protein"/>
    <property type="match status" value="1"/>
</dbReference>
<dbReference type="InterPro" id="IPR029016">
    <property type="entry name" value="GAF-like_dom_sf"/>
</dbReference>
<dbReference type="CDD" id="cd01949">
    <property type="entry name" value="GGDEF"/>
    <property type="match status" value="1"/>
</dbReference>
<dbReference type="EMBL" id="CP001634">
    <property type="protein sequence ID" value="ACR79730.1"/>
    <property type="molecule type" value="Genomic_DNA"/>
</dbReference>
<dbReference type="InterPro" id="IPR029787">
    <property type="entry name" value="Nucleotide_cyclase"/>
</dbReference>
<keyword evidence="1" id="KW-1133">Transmembrane helix</keyword>
<feature type="transmembrane region" description="Helical" evidence="1">
    <location>
        <begin position="12"/>
        <end position="33"/>
    </location>
</feature>
<feature type="transmembrane region" description="Helical" evidence="1">
    <location>
        <begin position="169"/>
        <end position="189"/>
    </location>
</feature>
<dbReference type="SUPFAM" id="SSF55781">
    <property type="entry name" value="GAF domain-like"/>
    <property type="match status" value="1"/>
</dbReference>
<evidence type="ECO:0000313" key="4">
    <source>
        <dbReference type="Proteomes" id="UP000002382"/>
    </source>
</evidence>
<keyword evidence="1" id="KW-0472">Membrane</keyword>
<evidence type="ECO:0000259" key="2">
    <source>
        <dbReference type="PROSITE" id="PS50887"/>
    </source>
</evidence>
<dbReference type="InterPro" id="IPR050469">
    <property type="entry name" value="Diguanylate_Cyclase"/>
</dbReference>
<evidence type="ECO:0000256" key="1">
    <source>
        <dbReference type="SAM" id="Phobius"/>
    </source>
</evidence>
<dbReference type="Gene3D" id="3.30.70.270">
    <property type="match status" value="1"/>
</dbReference>
<dbReference type="Proteomes" id="UP000002382">
    <property type="component" value="Chromosome"/>
</dbReference>
<dbReference type="eggNOG" id="COG3706">
    <property type="taxonomic scope" value="Bacteria"/>
</dbReference>
<dbReference type="KEGG" id="kol:Kole_1023"/>
<feature type="transmembrane region" description="Helical" evidence="1">
    <location>
        <begin position="196"/>
        <end position="218"/>
    </location>
</feature>
<dbReference type="GO" id="GO:0043709">
    <property type="term" value="P:cell adhesion involved in single-species biofilm formation"/>
    <property type="evidence" value="ECO:0007669"/>
    <property type="project" value="TreeGrafter"/>
</dbReference>
<dbReference type="NCBIfam" id="TIGR00254">
    <property type="entry name" value="GGDEF"/>
    <property type="match status" value="1"/>
</dbReference>
<reference evidence="3 4" key="1">
    <citation type="submission" date="2009-06" db="EMBL/GenBank/DDBJ databases">
        <title>Complete sequence of Thermotogales bacterium TBF 19.5.1.</title>
        <authorList>
            <consortium name="US DOE Joint Genome Institute"/>
            <person name="Lucas S."/>
            <person name="Copeland A."/>
            <person name="Lapidus A."/>
            <person name="Glavina del Rio T."/>
            <person name="Tice H."/>
            <person name="Bruce D."/>
            <person name="Goodwin L."/>
            <person name="Pitluck S."/>
            <person name="Chertkov O."/>
            <person name="Brettin T."/>
            <person name="Detter J.C."/>
            <person name="Han C."/>
            <person name="Schmutz J."/>
            <person name="Larimer F."/>
            <person name="Land M."/>
            <person name="Hauser L."/>
            <person name="Kyrpides N."/>
            <person name="Ovchinnikova G."/>
            <person name="Noll K."/>
        </authorList>
    </citation>
    <scope>NUCLEOTIDE SEQUENCE [LARGE SCALE GENOMIC DNA]</scope>
    <source>
        <strain evidence="4">ATCC BAA-1733 / DSM 21960 / TBF 19.5.1</strain>
    </source>
</reference>
<accession>C5CHH5</accession>
<dbReference type="Pfam" id="PF01590">
    <property type="entry name" value="GAF"/>
    <property type="match status" value="1"/>
</dbReference>
<dbReference type="GO" id="GO:0052621">
    <property type="term" value="F:diguanylate cyclase activity"/>
    <property type="evidence" value="ECO:0007669"/>
    <property type="project" value="TreeGrafter"/>
</dbReference>
<reference evidence="3 4" key="2">
    <citation type="journal article" date="2011" name="J. Bacteriol.">
        <title>Genome Sequence of Kosmotoga olearia Strain TBF 19.5.1, a Thermophilic Bacterium with a Wide Growth Temperature Range, Isolated from the Troll B Oil Platform in the North Sea.</title>
        <authorList>
            <person name="Swithers K.S."/>
            <person name="Dipippo J.L."/>
            <person name="Bruce D.C."/>
            <person name="Detter C."/>
            <person name="Tapia R."/>
            <person name="Han S."/>
            <person name="Goodwin L.A."/>
            <person name="Han J."/>
            <person name="Woyke T."/>
            <person name="Pitluck S."/>
            <person name="Pennacchio L."/>
            <person name="Nolan M."/>
            <person name="Mikhailova N."/>
            <person name="Land M.L."/>
            <person name="Nesbo C.L."/>
            <person name="Gogarten J.P."/>
            <person name="Noll K.M."/>
        </authorList>
    </citation>
    <scope>NUCLEOTIDE SEQUENCE [LARGE SCALE GENOMIC DNA]</scope>
    <source>
        <strain evidence="4">ATCC BAA-1733 / DSM 21960 / TBF 19.5.1</strain>
    </source>
</reference>
<dbReference type="GO" id="GO:0005886">
    <property type="term" value="C:plasma membrane"/>
    <property type="evidence" value="ECO:0007669"/>
    <property type="project" value="TreeGrafter"/>
</dbReference>
<keyword evidence="1" id="KW-0812">Transmembrane</keyword>
<feature type="transmembrane region" description="Helical" evidence="1">
    <location>
        <begin position="108"/>
        <end position="125"/>
    </location>
</feature>
<dbReference type="Gene3D" id="3.30.450.40">
    <property type="match status" value="1"/>
</dbReference>
<keyword evidence="4" id="KW-1185">Reference proteome</keyword>
<evidence type="ECO:0000313" key="3">
    <source>
        <dbReference type="EMBL" id="ACR79730.1"/>
    </source>
</evidence>
<dbReference type="AlphaFoldDB" id="C5CHH5"/>
<dbReference type="PANTHER" id="PTHR45138:SF9">
    <property type="entry name" value="DIGUANYLATE CYCLASE DGCM-RELATED"/>
    <property type="match status" value="1"/>
</dbReference>
<feature type="domain" description="GGDEF" evidence="2">
    <location>
        <begin position="448"/>
        <end position="577"/>
    </location>
</feature>
<dbReference type="GO" id="GO:1902201">
    <property type="term" value="P:negative regulation of bacterial-type flagellum-dependent cell motility"/>
    <property type="evidence" value="ECO:0007669"/>
    <property type="project" value="TreeGrafter"/>
</dbReference>
<dbReference type="SMART" id="SM00267">
    <property type="entry name" value="GGDEF"/>
    <property type="match status" value="1"/>
</dbReference>
<sequence length="577" mass="66178">MIRICGVDCMRYLFPLFIMVAVSVLITTIFIIQGFTFNFQLEIVPLIAFYVFTDLFRIKKSKIKLVTNFAGAVPIVVFGAPYFLPFIAFFSSFFKKHSEGPDLIKRKLYGALHYFVMYGVAVYFSDNVRNPYIALLVFAIVAKALNFIMGDLLYAYIRKKQVFDSELLKVSGIEFIYFVFLAIYGGLMWRLYELGLAFETILVFLLYPVIVGIVWVYVQFSNISKERKKSIERIESIRERLKKILEMISIVRSNPDFEEALNTMAQIVNDALGYKYCIINLLDRRNNKIIRVAQSGLTKEEFDKLKSNPPPIDYIMQVLDDQFKVSRSYFIPEGAKEIDTTYAYVGDYDELLKSEAEWKPGDVLIVPIMRNEEMVGYISVDAPKDGKRPQFEDIEMLEIIADQILRVIEDSTRFREILMASKTDLATGLYTHTEFYSVLEKLIKSKEKRFSIIMIDLDNFKEINDTYGHVVGDQVIEKIARVIRKNLRKKDIGARYGGDEFAVIAMDASKADAMNIAKRISKEIREISVGQIKMRVTCSMGIASYPFDGESASDLVEKADRALYAAKKAGKNKIYAI</sequence>
<proteinExistence type="predicted"/>
<organism evidence="3 4">
    <name type="scientific">Kosmotoga olearia (strain ATCC BAA-1733 / DSM 21960 / TBF 19.5.1)</name>
    <dbReference type="NCBI Taxonomy" id="521045"/>
    <lineage>
        <taxon>Bacteria</taxon>
        <taxon>Thermotogati</taxon>
        <taxon>Thermotogota</taxon>
        <taxon>Thermotogae</taxon>
        <taxon>Kosmotogales</taxon>
        <taxon>Kosmotogaceae</taxon>
        <taxon>Kosmotoga</taxon>
    </lineage>
</organism>
<feature type="transmembrane region" description="Helical" evidence="1">
    <location>
        <begin position="65"/>
        <end position="88"/>
    </location>
</feature>
<gene>
    <name evidence="3" type="ordered locus">Kole_1023</name>
</gene>
<feature type="transmembrane region" description="Helical" evidence="1">
    <location>
        <begin position="132"/>
        <end position="157"/>
    </location>
</feature>